<dbReference type="AGR" id="WB:WBGene00013900"/>
<dbReference type="CTD" id="179759"/>
<evidence type="ECO:0000256" key="11">
    <source>
        <dbReference type="RuleBase" id="RU362059"/>
    </source>
</evidence>
<evidence type="ECO:0000313" key="14">
    <source>
        <dbReference type="WormBase" id="ZC443.5"/>
    </source>
</evidence>
<name>Q23323_CAEEL</name>
<keyword evidence="5 11" id="KW-0812">Transmembrane</keyword>
<dbReference type="KEGG" id="cel:CELE_ZC443.5"/>
<protein>
    <recommendedName>
        <fullName evidence="11">UDP-glucuronosyltransferase</fullName>
        <ecNumber evidence="11">2.4.1.17</ecNumber>
    </recommendedName>
</protein>
<keyword evidence="4 10" id="KW-0808">Transferase</keyword>
<dbReference type="Bgee" id="WBGene00013900">
    <property type="expression patterns" value="Expressed in larva and 3 other cell types or tissues"/>
</dbReference>
<feature type="transmembrane region" description="Helical" evidence="11">
    <location>
        <begin position="499"/>
        <end position="522"/>
    </location>
</feature>
<evidence type="ECO:0000256" key="1">
    <source>
        <dbReference type="ARBA" id="ARBA00004167"/>
    </source>
</evidence>
<dbReference type="PhylomeDB" id="Q23323"/>
<organism evidence="12 13">
    <name type="scientific">Caenorhabditis elegans</name>
    <dbReference type="NCBI Taxonomy" id="6239"/>
    <lineage>
        <taxon>Eukaryota</taxon>
        <taxon>Metazoa</taxon>
        <taxon>Ecdysozoa</taxon>
        <taxon>Nematoda</taxon>
        <taxon>Chromadorea</taxon>
        <taxon>Rhabditida</taxon>
        <taxon>Rhabditina</taxon>
        <taxon>Rhabditomorpha</taxon>
        <taxon>Rhabditoidea</taxon>
        <taxon>Rhabditidae</taxon>
        <taxon>Peloderinae</taxon>
        <taxon>Caenorhabditis</taxon>
    </lineage>
</organism>
<gene>
    <name evidence="12 14" type="primary">ugt-18</name>
    <name evidence="12" type="ORF">CELE_ZC443.5</name>
    <name evidence="14" type="ORF">ZC443.5</name>
</gene>
<dbReference type="GO" id="GO:0015020">
    <property type="term" value="F:glucuronosyltransferase activity"/>
    <property type="evidence" value="ECO:0007669"/>
    <property type="project" value="UniProtKB-EC"/>
</dbReference>
<keyword evidence="7 11" id="KW-1133">Transmembrane helix</keyword>
<evidence type="ECO:0000256" key="5">
    <source>
        <dbReference type="ARBA" id="ARBA00022692"/>
    </source>
</evidence>
<dbReference type="GO" id="GO:0008194">
    <property type="term" value="F:UDP-glycosyltransferase activity"/>
    <property type="evidence" value="ECO:0000318"/>
    <property type="project" value="GO_Central"/>
</dbReference>
<dbReference type="PaxDb" id="6239-ZC443.5"/>
<dbReference type="OMA" id="SHFLWSQ"/>
<dbReference type="FunFam" id="3.40.50.2000:FF:000038">
    <property type="entry name" value="UDP-GlucuronosylTransferase"/>
    <property type="match status" value="1"/>
</dbReference>
<dbReference type="InterPro" id="IPR050271">
    <property type="entry name" value="UDP-glycosyltransferase"/>
</dbReference>
<evidence type="ECO:0000256" key="9">
    <source>
        <dbReference type="ARBA" id="ARBA00047475"/>
    </source>
</evidence>
<dbReference type="HOGENOM" id="CLU_012949_1_1_1"/>
<dbReference type="STRING" id="6239.ZC443.5.1"/>
<evidence type="ECO:0000256" key="4">
    <source>
        <dbReference type="ARBA" id="ARBA00022679"/>
    </source>
</evidence>
<evidence type="ECO:0007829" key="15">
    <source>
        <dbReference type="PeptideAtlas" id="Q23323"/>
    </source>
</evidence>
<proteinExistence type="evidence at protein level"/>
<reference evidence="12 13" key="1">
    <citation type="journal article" date="1998" name="Science">
        <title>Genome sequence of the nematode C. elegans: a platform for investigating biology.</title>
        <authorList>
            <consortium name="The C. elegans sequencing consortium"/>
            <person name="Sulson J.E."/>
            <person name="Waterston R."/>
        </authorList>
    </citation>
    <scope>NUCLEOTIDE SEQUENCE [LARGE SCALE GENOMIC DNA]</scope>
    <source>
        <strain evidence="12 13">Bristol N2</strain>
    </source>
</reference>
<dbReference type="PROSITE" id="PS00375">
    <property type="entry name" value="UDPGT"/>
    <property type="match status" value="1"/>
</dbReference>
<evidence type="ECO:0000256" key="6">
    <source>
        <dbReference type="ARBA" id="ARBA00022729"/>
    </source>
</evidence>
<keyword evidence="8 11" id="KW-0472">Membrane</keyword>
<sequence length="533" mass="61011">MKFALILFFVLIHSTLTYKVLVFNPAYGASHSNFLGKISDILIDAGHNVTMLIPEYLITKKDFVGSKKVKDVVRIGRDERAGKLFEEEGIEHMGRARVWRMDPEMMSLVTIVGSMNLAIGYQCEYIFQQKDIIDRLRNEHFDLAITESLFACPFALFDHIGIKNVINAESNLFKDAVKYAHGEPAAISYYPGLFSPHDDKMSFVARVKNMITMLFTKYLYGSRYEKELEMIKPYYNGTETWEDLFTGVAFNLINSNQYIDYPSPALPKTVFVGGMQVNTNEAKTKLSDEWNNILNIRKQNVLISFGSNAFSSEMPEEFKKSFLYVFGNMPEITFIWKYEEANATLTSHLPNVKLTTWMPQNDLLADDRLTLFVTHGGLGSTMELAYQGKPALIIPLMADQPRNAHMLKRHGGCLQYHKTMLGDSEQLLKAFKTVLTERKYSENAQRLARILRDQPVSPKDLVLKHCEFAVEHGALNSLNSRGRYLNTFQFYSFDIASSIVMLALLVLVFIYFTLLFIFKLVARIFLSQKTKME</sequence>
<evidence type="ECO:0000313" key="13">
    <source>
        <dbReference type="Proteomes" id="UP000001940"/>
    </source>
</evidence>
<keyword evidence="3 10" id="KW-0328">Glycosyltransferase</keyword>
<dbReference type="SUPFAM" id="SSF53756">
    <property type="entry name" value="UDP-Glycosyltransferase/glycogen phosphorylase"/>
    <property type="match status" value="1"/>
</dbReference>
<dbReference type="FunCoup" id="Q23323">
    <property type="interactions" value="182"/>
</dbReference>
<dbReference type="PANTHER" id="PTHR48043:SF55">
    <property type="entry name" value="UDP-GLUCURONOSYLTRANSFERASE"/>
    <property type="match status" value="1"/>
</dbReference>
<evidence type="ECO:0000256" key="3">
    <source>
        <dbReference type="ARBA" id="ARBA00022676"/>
    </source>
</evidence>
<evidence type="ECO:0000256" key="10">
    <source>
        <dbReference type="RuleBase" id="RU003718"/>
    </source>
</evidence>
<comment type="subcellular location">
    <subcellularLocation>
        <location evidence="1 11">Membrane</location>
        <topology evidence="1 11">Single-pass membrane protein</topology>
    </subcellularLocation>
</comment>
<evidence type="ECO:0000256" key="7">
    <source>
        <dbReference type="ARBA" id="ARBA00022989"/>
    </source>
</evidence>
<comment type="catalytic activity">
    <reaction evidence="9 11">
        <text>glucuronate acceptor + UDP-alpha-D-glucuronate = acceptor beta-D-glucuronoside + UDP + H(+)</text>
        <dbReference type="Rhea" id="RHEA:21032"/>
        <dbReference type="ChEBI" id="CHEBI:15378"/>
        <dbReference type="ChEBI" id="CHEBI:58052"/>
        <dbReference type="ChEBI" id="CHEBI:58223"/>
        <dbReference type="ChEBI" id="CHEBI:132367"/>
        <dbReference type="ChEBI" id="CHEBI:132368"/>
        <dbReference type="EC" id="2.4.1.17"/>
    </reaction>
</comment>
<dbReference type="OrthoDB" id="5835829at2759"/>
<evidence type="ECO:0000256" key="8">
    <source>
        <dbReference type="ARBA" id="ARBA00023136"/>
    </source>
</evidence>
<dbReference type="InterPro" id="IPR002213">
    <property type="entry name" value="UDP_glucos_trans"/>
</dbReference>
<dbReference type="PANTHER" id="PTHR48043">
    <property type="entry name" value="EG:EG0003.4 PROTEIN-RELATED"/>
    <property type="match status" value="1"/>
</dbReference>
<dbReference type="GO" id="GO:0016020">
    <property type="term" value="C:membrane"/>
    <property type="evidence" value="ECO:0007669"/>
    <property type="project" value="UniProtKB-SubCell"/>
</dbReference>
<dbReference type="InParanoid" id="Q23323"/>
<dbReference type="RefSeq" id="NP_506209.2">
    <property type="nucleotide sequence ID" value="NM_073808.4"/>
</dbReference>
<dbReference type="Gene3D" id="3.40.50.2000">
    <property type="entry name" value="Glycogen Phosphorylase B"/>
    <property type="match status" value="1"/>
</dbReference>
<dbReference type="CAZy" id="GT1">
    <property type="family name" value="Glycosyltransferase Family 1"/>
</dbReference>
<dbReference type="WormBase" id="ZC443.5">
    <property type="protein sequence ID" value="CE30714"/>
    <property type="gene ID" value="WBGene00013900"/>
    <property type="gene designation" value="ugt-18"/>
</dbReference>
<dbReference type="CDD" id="cd03784">
    <property type="entry name" value="GT1_Gtf-like"/>
    <property type="match status" value="1"/>
</dbReference>
<evidence type="ECO:0000256" key="2">
    <source>
        <dbReference type="ARBA" id="ARBA00009995"/>
    </source>
</evidence>
<dbReference type="PeptideAtlas" id="Q23323"/>
<keyword evidence="6 11" id="KW-0732">Signal</keyword>
<dbReference type="EMBL" id="BX284605">
    <property type="protein sequence ID" value="CAA99950.2"/>
    <property type="molecule type" value="Genomic_DNA"/>
</dbReference>
<dbReference type="AlphaFoldDB" id="Q23323"/>
<evidence type="ECO:0000313" key="12">
    <source>
        <dbReference type="EMBL" id="CAA99950.2"/>
    </source>
</evidence>
<keyword evidence="15" id="KW-1267">Proteomics identification</keyword>
<keyword evidence="13" id="KW-1185">Reference proteome</keyword>
<dbReference type="Proteomes" id="UP000001940">
    <property type="component" value="Chromosome V"/>
</dbReference>
<accession>Q23323</accession>
<feature type="signal peptide" evidence="11">
    <location>
        <begin position="1"/>
        <end position="17"/>
    </location>
</feature>
<comment type="similarity">
    <text evidence="2 10">Belongs to the UDP-glycosyltransferase family.</text>
</comment>
<dbReference type="eggNOG" id="KOG1192">
    <property type="taxonomic scope" value="Eukaryota"/>
</dbReference>
<dbReference type="GeneID" id="179759"/>
<feature type="chain" id="PRO_5005142808" description="UDP-glucuronosyltransferase" evidence="11">
    <location>
        <begin position="18"/>
        <end position="533"/>
    </location>
</feature>
<dbReference type="PIR" id="T27578">
    <property type="entry name" value="T27578"/>
</dbReference>
<dbReference type="InterPro" id="IPR035595">
    <property type="entry name" value="UDP_glycos_trans_CS"/>
</dbReference>
<dbReference type="UCSC" id="ZC443.5">
    <property type="organism name" value="c. elegans"/>
</dbReference>
<dbReference type="Pfam" id="PF00201">
    <property type="entry name" value="UDPGT"/>
    <property type="match status" value="1"/>
</dbReference>
<dbReference type="EC" id="2.4.1.17" evidence="11"/>